<proteinExistence type="predicted"/>
<evidence type="ECO:0000313" key="1">
    <source>
        <dbReference type="EMBL" id="KZV80628.1"/>
    </source>
</evidence>
<reference evidence="1 2" key="1">
    <citation type="journal article" date="2016" name="Mol. Biol. Evol.">
        <title>Comparative Genomics of Early-Diverging Mushroom-Forming Fungi Provides Insights into the Origins of Lignocellulose Decay Capabilities.</title>
        <authorList>
            <person name="Nagy L.G."/>
            <person name="Riley R."/>
            <person name="Tritt A."/>
            <person name="Adam C."/>
            <person name="Daum C."/>
            <person name="Floudas D."/>
            <person name="Sun H."/>
            <person name="Yadav J.S."/>
            <person name="Pangilinan J."/>
            <person name="Larsson K.H."/>
            <person name="Matsuura K."/>
            <person name="Barry K."/>
            <person name="Labutti K."/>
            <person name="Kuo R."/>
            <person name="Ohm R.A."/>
            <person name="Bhattacharya S.S."/>
            <person name="Shirouzu T."/>
            <person name="Yoshinaga Y."/>
            <person name="Martin F.M."/>
            <person name="Grigoriev I.V."/>
            <person name="Hibbett D.S."/>
        </authorList>
    </citation>
    <scope>NUCLEOTIDE SEQUENCE [LARGE SCALE GENOMIC DNA]</scope>
    <source>
        <strain evidence="1 2">HHB12029</strain>
    </source>
</reference>
<name>A0A165BH10_EXIGL</name>
<dbReference type="InParanoid" id="A0A165BH10"/>
<gene>
    <name evidence="1" type="ORF">EXIGLDRAFT_704976</name>
</gene>
<dbReference type="EMBL" id="KV426463">
    <property type="protein sequence ID" value="KZV80628.1"/>
    <property type="molecule type" value="Genomic_DNA"/>
</dbReference>
<protein>
    <submittedName>
        <fullName evidence="1">Uncharacterized protein</fullName>
    </submittedName>
</protein>
<accession>A0A165BH10</accession>
<organism evidence="1 2">
    <name type="scientific">Exidia glandulosa HHB12029</name>
    <dbReference type="NCBI Taxonomy" id="1314781"/>
    <lineage>
        <taxon>Eukaryota</taxon>
        <taxon>Fungi</taxon>
        <taxon>Dikarya</taxon>
        <taxon>Basidiomycota</taxon>
        <taxon>Agaricomycotina</taxon>
        <taxon>Agaricomycetes</taxon>
        <taxon>Auriculariales</taxon>
        <taxon>Exidiaceae</taxon>
        <taxon>Exidia</taxon>
    </lineage>
</organism>
<sequence length="351" mass="36933">MRTLPFRYPRLVKQPFEDDVSAEIISRENGHGFHIGPAVIISSSASEPEFTKEQHRNLSSSHTTVSRNDEQEKRCGGDSILTKMEWCTGSQCTSVETVNGEEKRSMGVRYRGRCAMQVDDGEMRKCVAKTEAETVDSLMIWVRSREVKTTAGIRDAQGTMYLADCSNCAEGMDIGPVEDDDGTPAARGRVTASGACCCGCPRLNDTLNGAEGTDDVGVGFAGVDVTGVNGRKLVGRDWGTGGGGGGGSVTGTTLMNANPGNDRAGALLAGGGDGTRCDASLSDDCGFTGRKLNDVKRDGVLGNFPGCVGDVGGLLGASSWSSGTTAIGMRPPTMRWRLCSCGKLRTSSSSW</sequence>
<keyword evidence="2" id="KW-1185">Reference proteome</keyword>
<evidence type="ECO:0000313" key="2">
    <source>
        <dbReference type="Proteomes" id="UP000077266"/>
    </source>
</evidence>
<dbReference type="AlphaFoldDB" id="A0A165BH10"/>
<dbReference type="Proteomes" id="UP000077266">
    <property type="component" value="Unassembled WGS sequence"/>
</dbReference>